<dbReference type="AlphaFoldDB" id="A0A078AP94"/>
<gene>
    <name evidence="5" type="primary">Contig4857.g5195</name>
    <name evidence="5" type="ORF">STYLEM_11818</name>
</gene>
<accession>A0A078AP94</accession>
<feature type="domain" description="Aspartyl/asparaginy/proline hydroxylase" evidence="4">
    <location>
        <begin position="40"/>
        <end position="199"/>
    </location>
</feature>
<sequence length="249" mass="29481">MFINDQQSGCKNIIPGLRGIPLWRTDEFPWIKELEQHSDTIKQELLLIFDGKQFKPNGLILRALQQDIEQSDQESEDLTDHFWNSYQLFSPVLDLTQEQLRIPKTTNILRSVIKNQKEKAAFSLSVEKFRQEPHHGDQNYILRFVYPIMGGEGTQIKVGDEYKYYQEGQMFVVDDSFLHQVIDEGDDVRIQLILDIWHPDLNDEEIKILEIMDRAFERLKLLQSFSYYQIPLNNELQELQNRIDELDHN</sequence>
<dbReference type="InterPro" id="IPR051821">
    <property type="entry name" value="Asp/Asn_beta-hydroxylase"/>
</dbReference>
<name>A0A078AP94_STYLE</name>
<dbReference type="Gene3D" id="2.60.120.330">
    <property type="entry name" value="B-lactam Antibiotic, Isopenicillin N Synthase, Chain"/>
    <property type="match status" value="1"/>
</dbReference>
<reference evidence="5 6" key="1">
    <citation type="submission" date="2014-06" db="EMBL/GenBank/DDBJ databases">
        <authorList>
            <person name="Swart Estienne"/>
        </authorList>
    </citation>
    <scope>NUCLEOTIDE SEQUENCE [LARGE SCALE GENOMIC DNA]</scope>
    <source>
        <strain evidence="5 6">130c</strain>
    </source>
</reference>
<evidence type="ECO:0000256" key="2">
    <source>
        <dbReference type="ARBA" id="ARBA00022964"/>
    </source>
</evidence>
<dbReference type="OrthoDB" id="438431at2759"/>
<dbReference type="InterPro" id="IPR007803">
    <property type="entry name" value="Asp/Arg/Pro-Hydrxlase"/>
</dbReference>
<organism evidence="5 6">
    <name type="scientific">Stylonychia lemnae</name>
    <name type="common">Ciliate</name>
    <dbReference type="NCBI Taxonomy" id="5949"/>
    <lineage>
        <taxon>Eukaryota</taxon>
        <taxon>Sar</taxon>
        <taxon>Alveolata</taxon>
        <taxon>Ciliophora</taxon>
        <taxon>Intramacronucleata</taxon>
        <taxon>Spirotrichea</taxon>
        <taxon>Stichotrichia</taxon>
        <taxon>Sporadotrichida</taxon>
        <taxon>Oxytrichidae</taxon>
        <taxon>Stylonychinae</taxon>
        <taxon>Stylonychia</taxon>
    </lineage>
</organism>
<evidence type="ECO:0000313" key="6">
    <source>
        <dbReference type="Proteomes" id="UP000039865"/>
    </source>
</evidence>
<keyword evidence="6" id="KW-1185">Reference proteome</keyword>
<evidence type="ECO:0000313" key="5">
    <source>
        <dbReference type="EMBL" id="CDW82783.1"/>
    </source>
</evidence>
<comment type="similarity">
    <text evidence="1">Belongs to the aspartyl/asparaginyl beta-hydroxylase family.</text>
</comment>
<dbReference type="Proteomes" id="UP000039865">
    <property type="component" value="Unassembled WGS sequence"/>
</dbReference>
<dbReference type="InterPro" id="IPR027443">
    <property type="entry name" value="IPNS-like_sf"/>
</dbReference>
<proteinExistence type="inferred from homology"/>
<dbReference type="PANTHER" id="PTHR46332">
    <property type="entry name" value="ASPARTATE BETA-HYDROXYLASE DOMAIN-CONTAINING PROTEIN 2"/>
    <property type="match status" value="1"/>
</dbReference>
<evidence type="ECO:0000259" key="4">
    <source>
        <dbReference type="Pfam" id="PF05118"/>
    </source>
</evidence>
<protein>
    <submittedName>
        <fullName evidence="5">Aspartyl asparaginyl beta-hydroxylase family protein</fullName>
    </submittedName>
</protein>
<dbReference type="GO" id="GO:0016020">
    <property type="term" value="C:membrane"/>
    <property type="evidence" value="ECO:0007669"/>
    <property type="project" value="TreeGrafter"/>
</dbReference>
<dbReference type="EMBL" id="CCKQ01011240">
    <property type="protein sequence ID" value="CDW82783.1"/>
    <property type="molecule type" value="Genomic_DNA"/>
</dbReference>
<evidence type="ECO:0000256" key="1">
    <source>
        <dbReference type="ARBA" id="ARBA00007730"/>
    </source>
</evidence>
<keyword evidence="2" id="KW-0223">Dioxygenase</keyword>
<dbReference type="Pfam" id="PF05118">
    <property type="entry name" value="Asp_Arg_Hydrox"/>
    <property type="match status" value="1"/>
</dbReference>
<dbReference type="InParanoid" id="A0A078AP94"/>
<dbReference type="SUPFAM" id="SSF51197">
    <property type="entry name" value="Clavaminate synthase-like"/>
    <property type="match status" value="1"/>
</dbReference>
<dbReference type="GO" id="GO:0051213">
    <property type="term" value="F:dioxygenase activity"/>
    <property type="evidence" value="ECO:0007669"/>
    <property type="project" value="UniProtKB-KW"/>
</dbReference>
<evidence type="ECO:0000256" key="3">
    <source>
        <dbReference type="ARBA" id="ARBA00023002"/>
    </source>
</evidence>
<dbReference type="PANTHER" id="PTHR46332:SF5">
    <property type="entry name" value="ASPARTATE BETA-HYDROXYLASE DOMAIN CONTAINING 2"/>
    <property type="match status" value="1"/>
</dbReference>
<keyword evidence="3" id="KW-0560">Oxidoreductase</keyword>